<feature type="region of interest" description="Disordered" evidence="10">
    <location>
        <begin position="284"/>
        <end position="305"/>
    </location>
</feature>
<organism evidence="12 13">
    <name type="scientific">Candidatus Venteria ishoeyi</name>
    <dbReference type="NCBI Taxonomy" id="1899563"/>
    <lineage>
        <taxon>Bacteria</taxon>
        <taxon>Pseudomonadati</taxon>
        <taxon>Pseudomonadota</taxon>
        <taxon>Gammaproteobacteria</taxon>
        <taxon>Thiotrichales</taxon>
        <taxon>Thiotrichaceae</taxon>
        <taxon>Venteria</taxon>
    </lineage>
</organism>
<dbReference type="EMBL" id="FMSV02000540">
    <property type="protein sequence ID" value="SEH07763.1"/>
    <property type="molecule type" value="Genomic_DNA"/>
</dbReference>
<dbReference type="GO" id="GO:0016149">
    <property type="term" value="F:translation release factor activity, codon specific"/>
    <property type="evidence" value="ECO:0007669"/>
    <property type="project" value="UniProtKB-UniRule"/>
</dbReference>
<evidence type="ECO:0000313" key="12">
    <source>
        <dbReference type="EMBL" id="SEH07763.1"/>
    </source>
</evidence>
<keyword evidence="6 7" id="KW-0648">Protein biosynthesis</keyword>
<dbReference type="SMART" id="SM00937">
    <property type="entry name" value="PCRF"/>
    <property type="match status" value="1"/>
</dbReference>
<dbReference type="PANTHER" id="PTHR43804:SF7">
    <property type="entry name" value="LD18447P"/>
    <property type="match status" value="1"/>
</dbReference>
<dbReference type="InterPro" id="IPR005139">
    <property type="entry name" value="PCRF"/>
</dbReference>
<keyword evidence="9" id="KW-0175">Coiled coil</keyword>
<dbReference type="InterPro" id="IPR004373">
    <property type="entry name" value="RF-1"/>
</dbReference>
<comment type="similarity">
    <text evidence="3 7">Belongs to the prokaryotic/mitochondrial release factor family.</text>
</comment>
<reference evidence="12 13" key="1">
    <citation type="submission" date="2016-10" db="EMBL/GenBank/DDBJ databases">
        <authorList>
            <person name="de Groot N.N."/>
        </authorList>
    </citation>
    <scope>NUCLEOTIDE SEQUENCE [LARGE SCALE GENOMIC DNA]</scope>
    <source>
        <strain evidence="12">MBHS1</strain>
    </source>
</reference>
<evidence type="ECO:0000256" key="2">
    <source>
        <dbReference type="ARBA" id="ARBA00004496"/>
    </source>
</evidence>
<evidence type="ECO:0000256" key="1">
    <source>
        <dbReference type="ARBA" id="ARBA00002986"/>
    </source>
</evidence>
<dbReference type="PROSITE" id="PS00745">
    <property type="entry name" value="RF_PROK_I"/>
    <property type="match status" value="1"/>
</dbReference>
<comment type="PTM">
    <text evidence="7">Methylated by PrmC. Methylation increases the termination efficiency of RF1.</text>
</comment>
<sequence length="361" mass="40768">MKPSIYNKLENLTERLEELGELLSDAEIISNQNQFRELSIEYAEIKPVVDSFSAYLEANQELDNAKEMVHDSDLEIRELAHEEIAAAKAQIEQLEQALQILLLPKDPDDNRNIFLEIRAGTGGDEAAIFSGDLLRMYLRYAEQQKWQVEVISENQGEHGGYKEIITRIAGLNVYSKLKFESGAHRVQRVPETETQGRIHTSACTVAIMPEVDEVENIDINPSDLKVDTYRASGAGGQHVNKTDSAIRITHLPSGIVVECQDERSQHKNRARAMSLLQARLNNAEREKQEAEQAATRRSLVGSGDRSERIRTYNYPQGRVTDHRINLTLYKLEDVMNNGQLGEVIDPLTHEYQADQLASMGE</sequence>
<dbReference type="InterPro" id="IPR050057">
    <property type="entry name" value="Prokaryotic/Mito_RF"/>
</dbReference>
<protein>
    <recommendedName>
        <fullName evidence="7 8">Peptide chain release factor 1</fullName>
        <shortName evidence="7">RF-1</shortName>
    </recommendedName>
</protein>
<dbReference type="FunFam" id="3.30.70.1660:FF:000004">
    <property type="entry name" value="Peptide chain release factor 1"/>
    <property type="match status" value="1"/>
</dbReference>
<dbReference type="Gene3D" id="3.30.160.20">
    <property type="match status" value="1"/>
</dbReference>
<evidence type="ECO:0000256" key="7">
    <source>
        <dbReference type="HAMAP-Rule" id="MF_00093"/>
    </source>
</evidence>
<evidence type="ECO:0000256" key="6">
    <source>
        <dbReference type="ARBA" id="ARBA00022917"/>
    </source>
</evidence>
<dbReference type="SUPFAM" id="SSF75620">
    <property type="entry name" value="Release factor"/>
    <property type="match status" value="1"/>
</dbReference>
<dbReference type="Gene3D" id="3.30.70.1660">
    <property type="match status" value="1"/>
</dbReference>
<dbReference type="OrthoDB" id="9806673at2"/>
<evidence type="ECO:0000256" key="4">
    <source>
        <dbReference type="ARBA" id="ARBA00022481"/>
    </source>
</evidence>
<evidence type="ECO:0000256" key="10">
    <source>
        <dbReference type="SAM" id="MobiDB-lite"/>
    </source>
</evidence>
<dbReference type="InterPro" id="IPR045853">
    <property type="entry name" value="Pep_chain_release_fac_I_sf"/>
</dbReference>
<keyword evidence="13" id="KW-1185">Reference proteome</keyword>
<accession>A0A1H6FDN7</accession>
<gene>
    <name evidence="7 12" type="primary">prfA</name>
    <name evidence="12" type="ORF">MBHS_03648</name>
</gene>
<keyword evidence="4 7" id="KW-0488">Methylation</keyword>
<comment type="subcellular location">
    <subcellularLocation>
        <location evidence="2 7">Cytoplasm</location>
    </subcellularLocation>
</comment>
<dbReference type="Gene3D" id="6.10.140.1950">
    <property type="match status" value="1"/>
</dbReference>
<keyword evidence="5 7" id="KW-0963">Cytoplasm</keyword>
<feature type="coiled-coil region" evidence="9">
    <location>
        <begin position="55"/>
        <end position="97"/>
    </location>
</feature>
<dbReference type="NCBIfam" id="TIGR00019">
    <property type="entry name" value="prfA"/>
    <property type="match status" value="1"/>
</dbReference>
<name>A0A1H6FDN7_9GAMM</name>
<dbReference type="NCBIfam" id="NF001859">
    <property type="entry name" value="PRK00591.1"/>
    <property type="match status" value="1"/>
</dbReference>
<dbReference type="Proteomes" id="UP000236724">
    <property type="component" value="Unassembled WGS sequence"/>
</dbReference>
<dbReference type="FunFam" id="3.30.160.20:FF:000004">
    <property type="entry name" value="Peptide chain release factor 1"/>
    <property type="match status" value="1"/>
</dbReference>
<evidence type="ECO:0000259" key="11">
    <source>
        <dbReference type="PROSITE" id="PS00745"/>
    </source>
</evidence>
<dbReference type="PANTHER" id="PTHR43804">
    <property type="entry name" value="LD18447P"/>
    <property type="match status" value="1"/>
</dbReference>
<evidence type="ECO:0000256" key="3">
    <source>
        <dbReference type="ARBA" id="ARBA00010835"/>
    </source>
</evidence>
<dbReference type="FunFam" id="3.30.70.1660:FF:000002">
    <property type="entry name" value="Peptide chain release factor 1"/>
    <property type="match status" value="1"/>
</dbReference>
<feature type="modified residue" description="N5-methylglutamine" evidence="7">
    <location>
        <position position="237"/>
    </location>
</feature>
<evidence type="ECO:0000256" key="5">
    <source>
        <dbReference type="ARBA" id="ARBA00022490"/>
    </source>
</evidence>
<evidence type="ECO:0000256" key="8">
    <source>
        <dbReference type="NCBIfam" id="TIGR00019"/>
    </source>
</evidence>
<dbReference type="Pfam" id="PF03462">
    <property type="entry name" value="PCRF"/>
    <property type="match status" value="1"/>
</dbReference>
<dbReference type="AlphaFoldDB" id="A0A1H6FDN7"/>
<dbReference type="HAMAP" id="MF_00093">
    <property type="entry name" value="Rel_fac_1"/>
    <property type="match status" value="1"/>
</dbReference>
<dbReference type="RefSeq" id="WP_103921385.1">
    <property type="nucleotide sequence ID" value="NZ_FMSV02000540.1"/>
</dbReference>
<evidence type="ECO:0000313" key="13">
    <source>
        <dbReference type="Proteomes" id="UP000236724"/>
    </source>
</evidence>
<proteinExistence type="inferred from homology"/>
<feature type="domain" description="Prokaryotic-type class I peptide chain release factors" evidence="11">
    <location>
        <begin position="230"/>
        <end position="246"/>
    </location>
</feature>
<dbReference type="Pfam" id="PF00472">
    <property type="entry name" value="RF-1"/>
    <property type="match status" value="1"/>
</dbReference>
<dbReference type="GO" id="GO:0005829">
    <property type="term" value="C:cytosol"/>
    <property type="evidence" value="ECO:0007669"/>
    <property type="project" value="UniProtKB-ARBA"/>
</dbReference>
<comment type="function">
    <text evidence="1 7">Peptide chain release factor 1 directs the termination of translation in response to the peptide chain termination codons UAG and UAA.</text>
</comment>
<dbReference type="InterPro" id="IPR000352">
    <property type="entry name" value="Pep_chain_release_fac_I"/>
</dbReference>
<evidence type="ECO:0000256" key="9">
    <source>
        <dbReference type="SAM" id="Coils"/>
    </source>
</evidence>